<comment type="subcellular location">
    <subcellularLocation>
        <location evidence="1">Cell membrane</location>
        <topology evidence="1">Single-pass type I membrane protein</topology>
    </subcellularLocation>
</comment>
<keyword evidence="8" id="KW-0393">Immunoglobulin domain</keyword>
<evidence type="ECO:0000256" key="8">
    <source>
        <dbReference type="ARBA" id="ARBA00023319"/>
    </source>
</evidence>
<dbReference type="EMBL" id="OZ035827">
    <property type="protein sequence ID" value="CAL1605473.1"/>
    <property type="molecule type" value="Genomic_DNA"/>
</dbReference>
<dbReference type="PROSITE" id="PS50835">
    <property type="entry name" value="IG_LIKE"/>
    <property type="match status" value="1"/>
</dbReference>
<dbReference type="Pfam" id="PF00047">
    <property type="entry name" value="ig"/>
    <property type="match status" value="1"/>
</dbReference>
<gene>
    <name evidence="12" type="ORF">KC01_LOCUS32856</name>
</gene>
<evidence type="ECO:0000256" key="2">
    <source>
        <dbReference type="ARBA" id="ARBA00022475"/>
    </source>
</evidence>
<keyword evidence="6" id="KW-0472">Membrane</keyword>
<evidence type="ECO:0000259" key="11">
    <source>
        <dbReference type="PROSITE" id="PS50835"/>
    </source>
</evidence>
<keyword evidence="13" id="KW-1185">Reference proteome</keyword>
<dbReference type="SUPFAM" id="SSF48726">
    <property type="entry name" value="Immunoglobulin"/>
    <property type="match status" value="1"/>
</dbReference>
<keyword evidence="3" id="KW-0812">Transmembrane</keyword>
<name>A0AAV2LWN2_KNICA</name>
<dbReference type="InterPro" id="IPR013151">
    <property type="entry name" value="Immunoglobulin_dom"/>
</dbReference>
<evidence type="ECO:0000256" key="7">
    <source>
        <dbReference type="ARBA" id="ARBA00023157"/>
    </source>
</evidence>
<dbReference type="SMART" id="SM00409">
    <property type="entry name" value="IG"/>
    <property type="match status" value="1"/>
</dbReference>
<evidence type="ECO:0000256" key="4">
    <source>
        <dbReference type="ARBA" id="ARBA00022729"/>
    </source>
</evidence>
<evidence type="ECO:0000256" key="3">
    <source>
        <dbReference type="ARBA" id="ARBA00022692"/>
    </source>
</evidence>
<evidence type="ECO:0000256" key="10">
    <source>
        <dbReference type="ARBA" id="ARBA00050022"/>
    </source>
</evidence>
<evidence type="ECO:0000313" key="13">
    <source>
        <dbReference type="Proteomes" id="UP001497482"/>
    </source>
</evidence>
<dbReference type="InterPro" id="IPR003599">
    <property type="entry name" value="Ig_sub"/>
</dbReference>
<dbReference type="PANTHER" id="PTHR35670:SF1">
    <property type="entry name" value="TRANSMEMBRANE PROTEIN 81"/>
    <property type="match status" value="1"/>
</dbReference>
<evidence type="ECO:0000256" key="1">
    <source>
        <dbReference type="ARBA" id="ARBA00004251"/>
    </source>
</evidence>
<accession>A0AAV2LWN2</accession>
<keyword evidence="2" id="KW-1003">Cell membrane</keyword>
<protein>
    <recommendedName>
        <fullName evidence="10">Transmembrane protein 81</fullName>
    </recommendedName>
</protein>
<evidence type="ECO:0000256" key="5">
    <source>
        <dbReference type="ARBA" id="ARBA00022989"/>
    </source>
</evidence>
<dbReference type="InterPro" id="IPR013783">
    <property type="entry name" value="Ig-like_fold"/>
</dbReference>
<proteinExistence type="predicted"/>
<evidence type="ECO:0000256" key="6">
    <source>
        <dbReference type="ARBA" id="ARBA00023136"/>
    </source>
</evidence>
<keyword evidence="5" id="KW-1133">Transmembrane helix</keyword>
<dbReference type="InterPro" id="IPR036179">
    <property type="entry name" value="Ig-like_dom_sf"/>
</dbReference>
<keyword evidence="4" id="KW-0732">Signal</keyword>
<reference evidence="12 13" key="1">
    <citation type="submission" date="2024-04" db="EMBL/GenBank/DDBJ databases">
        <authorList>
            <person name="Waldvogel A.-M."/>
            <person name="Schoenle A."/>
        </authorList>
    </citation>
    <scope>NUCLEOTIDE SEQUENCE [LARGE SCALE GENOMIC DNA]</scope>
</reference>
<keyword evidence="7" id="KW-1015">Disulfide bond</keyword>
<comment type="function">
    <text evidence="9">Essential fertilization factor required for male fertility. Part of a conserved trimeric sperm complex with the essential fertilization factors IZUMO1 and SPACA6 which bridges sperm and oocyte membranes during fertilization by binding to IZUMO1R/JUNO on the oocyte.</text>
</comment>
<dbReference type="Proteomes" id="UP001497482">
    <property type="component" value="Chromosome 5"/>
</dbReference>
<dbReference type="InterPro" id="IPR039293">
    <property type="entry name" value="TMEM81"/>
</dbReference>
<dbReference type="InterPro" id="IPR007110">
    <property type="entry name" value="Ig-like_dom"/>
</dbReference>
<sequence length="264" mass="29714">MITASSPCSASCGLGLRTQTLCLLKNSTAALDENTHGKGPEVTIRCRPRVVTCMDSWQCGLQTLTVTEGQKLRLNCMEEVMREVGRYSWRVSWRYSPGIITSNNALFIRWKALKLDHILFDPVKERDAGTYRCDVQDSSSRRVKRIYWGVRVVPRCFLSQDVTTCGQGKDQHKRDDLLWLPVESKLQPESGLDHSDQQSPRTDLTLDLDHPPPAYIDCHLGLTNEEAEQLPPLPAAAGVLHFINLINSSCYLVLWMDLSTLVVS</sequence>
<dbReference type="AlphaFoldDB" id="A0AAV2LWN2"/>
<dbReference type="GO" id="GO:0005886">
    <property type="term" value="C:plasma membrane"/>
    <property type="evidence" value="ECO:0007669"/>
    <property type="project" value="UniProtKB-SubCell"/>
</dbReference>
<dbReference type="Gene3D" id="2.60.40.10">
    <property type="entry name" value="Immunoglobulins"/>
    <property type="match status" value="1"/>
</dbReference>
<dbReference type="PANTHER" id="PTHR35670">
    <property type="entry name" value="TRANSMEMBRANE PROTEIN 81"/>
    <property type="match status" value="1"/>
</dbReference>
<organism evidence="12 13">
    <name type="scientific">Knipowitschia caucasica</name>
    <name type="common">Caucasian dwarf goby</name>
    <name type="synonym">Pomatoschistus caucasicus</name>
    <dbReference type="NCBI Taxonomy" id="637954"/>
    <lineage>
        <taxon>Eukaryota</taxon>
        <taxon>Metazoa</taxon>
        <taxon>Chordata</taxon>
        <taxon>Craniata</taxon>
        <taxon>Vertebrata</taxon>
        <taxon>Euteleostomi</taxon>
        <taxon>Actinopterygii</taxon>
        <taxon>Neopterygii</taxon>
        <taxon>Teleostei</taxon>
        <taxon>Neoteleostei</taxon>
        <taxon>Acanthomorphata</taxon>
        <taxon>Gobiaria</taxon>
        <taxon>Gobiiformes</taxon>
        <taxon>Gobioidei</taxon>
        <taxon>Gobiidae</taxon>
        <taxon>Gobiinae</taxon>
        <taxon>Knipowitschia</taxon>
    </lineage>
</organism>
<feature type="domain" description="Ig-like" evidence="11">
    <location>
        <begin position="48"/>
        <end position="144"/>
    </location>
</feature>
<evidence type="ECO:0000313" key="12">
    <source>
        <dbReference type="EMBL" id="CAL1605473.1"/>
    </source>
</evidence>
<evidence type="ECO:0000256" key="9">
    <source>
        <dbReference type="ARBA" id="ARBA00049937"/>
    </source>
</evidence>